<name>A0A5C6P6U7_9TELE</name>
<dbReference type="AlphaFoldDB" id="A0A5C6P6U7"/>
<feature type="region of interest" description="Disordered" evidence="2">
    <location>
        <begin position="63"/>
        <end position="104"/>
    </location>
</feature>
<dbReference type="GO" id="GO:0005829">
    <property type="term" value="C:cytosol"/>
    <property type="evidence" value="ECO:0007669"/>
    <property type="project" value="TreeGrafter"/>
</dbReference>
<accession>A0A5C6P6U7</accession>
<dbReference type="InterPro" id="IPR051192">
    <property type="entry name" value="Sprouty_domain"/>
</dbReference>
<comment type="caution">
    <text evidence="3">The sequence shown here is derived from an EMBL/GenBank/DDBJ whole genome shotgun (WGS) entry which is preliminary data.</text>
</comment>
<dbReference type="Proteomes" id="UP000324091">
    <property type="component" value="Chromosome 14"/>
</dbReference>
<reference evidence="3 4" key="1">
    <citation type="submission" date="2019-04" db="EMBL/GenBank/DDBJ databases">
        <title>Chromosome genome assembly for Takifugu flavidus.</title>
        <authorList>
            <person name="Xiao S."/>
        </authorList>
    </citation>
    <scope>NUCLEOTIDE SEQUENCE [LARGE SCALE GENOMIC DNA]</scope>
    <source>
        <strain evidence="3">HTHZ2018</strain>
        <tissue evidence="3">Muscle</tissue>
    </source>
</reference>
<evidence type="ECO:0000256" key="2">
    <source>
        <dbReference type="SAM" id="MobiDB-lite"/>
    </source>
</evidence>
<protein>
    <submittedName>
        <fullName evidence="3">Protein sprouty-like protein 3</fullName>
    </submittedName>
</protein>
<dbReference type="GO" id="GO:0048513">
    <property type="term" value="P:animal organ development"/>
    <property type="evidence" value="ECO:0007669"/>
    <property type="project" value="TreeGrafter"/>
</dbReference>
<gene>
    <name evidence="3" type="ORF">D4764_14G0012260</name>
</gene>
<dbReference type="EMBL" id="RHFK02000006">
    <property type="protein sequence ID" value="TWW75223.1"/>
    <property type="molecule type" value="Genomic_DNA"/>
</dbReference>
<dbReference type="GO" id="GO:0040037">
    <property type="term" value="P:negative regulation of fibroblast growth factor receptor signaling pathway"/>
    <property type="evidence" value="ECO:0007669"/>
    <property type="project" value="TreeGrafter"/>
</dbReference>
<dbReference type="GO" id="GO:0046580">
    <property type="term" value="P:negative regulation of Ras protein signal transduction"/>
    <property type="evidence" value="ECO:0007669"/>
    <property type="project" value="TreeGrafter"/>
</dbReference>
<dbReference type="PROSITE" id="PS51227">
    <property type="entry name" value="SPR"/>
    <property type="match status" value="1"/>
</dbReference>
<evidence type="ECO:0000313" key="4">
    <source>
        <dbReference type="Proteomes" id="UP000324091"/>
    </source>
</evidence>
<organism evidence="3 4">
    <name type="scientific">Takifugu flavidus</name>
    <name type="common">sansaifugu</name>
    <dbReference type="NCBI Taxonomy" id="433684"/>
    <lineage>
        <taxon>Eukaryota</taxon>
        <taxon>Metazoa</taxon>
        <taxon>Chordata</taxon>
        <taxon>Craniata</taxon>
        <taxon>Vertebrata</taxon>
        <taxon>Euteleostomi</taxon>
        <taxon>Actinopterygii</taxon>
        <taxon>Neopterygii</taxon>
        <taxon>Teleostei</taxon>
        <taxon>Neoteleostei</taxon>
        <taxon>Acanthomorphata</taxon>
        <taxon>Eupercaria</taxon>
        <taxon>Tetraodontiformes</taxon>
        <taxon>Tetradontoidea</taxon>
        <taxon>Tetraodontidae</taxon>
        <taxon>Takifugu</taxon>
    </lineage>
</organism>
<dbReference type="InterPro" id="IPR007875">
    <property type="entry name" value="Sprouty"/>
</dbReference>
<dbReference type="Pfam" id="PF05210">
    <property type="entry name" value="Sprouty"/>
    <property type="match status" value="1"/>
</dbReference>
<sequence>MDAAHSFRVELDGLDLQQVPVLSLDQIRLIRANNDYVDRPVALEPASQSGFFYALDDRHPHVGLPHQHSQASFRPALPRSQSQHAHPSRLSRSSTISSSMSRTSATSDQRLLAGLTPSHSGLGSGSAVRSQPKGELKHDASFGKSLMEDEAELGRHLFICEGCGRCKCQECCAPRRLPSCWACGQRCLCSAESAVEYGTCLCCVKGLFYHCSAQDDEDNCADRPCSCAPAHACARWGTMGLLALCLPCLCCYPPARLCLAVCQRAHDRVTRPGCRCHNTNTVCRKISASNPNPGHPSLRSKTLEKPL</sequence>
<feature type="region of interest" description="Disordered" evidence="2">
    <location>
        <begin position="116"/>
        <end position="135"/>
    </location>
</feature>
<proteinExistence type="inferred from homology"/>
<feature type="compositionally biased region" description="Low complexity" evidence="2">
    <location>
        <begin position="88"/>
        <end position="104"/>
    </location>
</feature>
<dbReference type="GO" id="GO:0016020">
    <property type="term" value="C:membrane"/>
    <property type="evidence" value="ECO:0007669"/>
    <property type="project" value="InterPro"/>
</dbReference>
<comment type="similarity">
    <text evidence="1">Belongs to the sprouty family.</text>
</comment>
<keyword evidence="4" id="KW-1185">Reference proteome</keyword>
<evidence type="ECO:0000256" key="1">
    <source>
        <dbReference type="ARBA" id="ARBA00010964"/>
    </source>
</evidence>
<dbReference type="PANTHER" id="PTHR12365">
    <property type="entry name" value="SPROUTY"/>
    <property type="match status" value="1"/>
</dbReference>
<evidence type="ECO:0000313" key="3">
    <source>
        <dbReference type="EMBL" id="TWW75223.1"/>
    </source>
</evidence>
<dbReference type="PANTHER" id="PTHR12365:SF9">
    <property type="entry name" value="PROTEIN SPROUTY HOMOLOG 3"/>
    <property type="match status" value="1"/>
</dbReference>